<dbReference type="PANTHER" id="PTHR42339">
    <property type="entry name" value="HISTONE H1"/>
    <property type="match status" value="1"/>
</dbReference>
<gene>
    <name evidence="2" type="ORF">RCC_12299</name>
</gene>
<dbReference type="OrthoDB" id="3650224at2759"/>
<dbReference type="EMBL" id="FJUY01000001">
    <property type="protein sequence ID" value="CZT15173.1"/>
    <property type="molecule type" value="Genomic_DNA"/>
</dbReference>
<dbReference type="Proteomes" id="UP000225277">
    <property type="component" value="Unassembled WGS sequence"/>
</dbReference>
<evidence type="ECO:0000313" key="3">
    <source>
        <dbReference type="Proteomes" id="UP000225277"/>
    </source>
</evidence>
<evidence type="ECO:0000256" key="1">
    <source>
        <dbReference type="SAM" id="MobiDB-lite"/>
    </source>
</evidence>
<dbReference type="GeneID" id="35606851"/>
<sequence length="229" mass="24525">MPPKKNHKTVGPKIVETPAPNALTDKDPNANTAPKAAASPKDKKSPKQSKSSKKDESTPTTAASLSSIHLDGEENEEVPIFATADDVRKQVNAHIPSTTKAAFARELTELLPTSKVTTLDDDDDNDANQDFSMQDDEPYDPLSPAPMSKGSPPPASTPAPEESAVSKVHPPKDETESTKIYATCDDIRIAINSHLKTTGTSKVAFASHLEKMLPKSKVPTHALYPLHGC</sequence>
<proteinExistence type="predicted"/>
<feature type="compositionally biased region" description="Polar residues" evidence="1">
    <location>
        <begin position="58"/>
        <end position="67"/>
    </location>
</feature>
<evidence type="ECO:0000313" key="2">
    <source>
        <dbReference type="EMBL" id="CZT15173.1"/>
    </source>
</evidence>
<dbReference type="PANTHER" id="PTHR42339:SF1">
    <property type="entry name" value="HISTONE H1"/>
    <property type="match status" value="1"/>
</dbReference>
<feature type="compositionally biased region" description="Acidic residues" evidence="1">
    <location>
        <begin position="119"/>
        <end position="139"/>
    </location>
</feature>
<keyword evidence="3" id="KW-1185">Reference proteome</keyword>
<protein>
    <submittedName>
        <fullName evidence="2">Uncharacterized protein</fullName>
    </submittedName>
</protein>
<dbReference type="RefSeq" id="XP_023622070.1">
    <property type="nucleotide sequence ID" value="XM_023766302.1"/>
</dbReference>
<dbReference type="AlphaFoldDB" id="A0A2D3V4F4"/>
<feature type="compositionally biased region" description="Basic residues" evidence="1">
    <location>
        <begin position="1"/>
        <end position="10"/>
    </location>
</feature>
<feature type="region of interest" description="Disordered" evidence="1">
    <location>
        <begin position="1"/>
        <end position="81"/>
    </location>
</feature>
<accession>A0A2D3V4F4</accession>
<organism evidence="2 3">
    <name type="scientific">Ramularia collo-cygni</name>
    <dbReference type="NCBI Taxonomy" id="112498"/>
    <lineage>
        <taxon>Eukaryota</taxon>
        <taxon>Fungi</taxon>
        <taxon>Dikarya</taxon>
        <taxon>Ascomycota</taxon>
        <taxon>Pezizomycotina</taxon>
        <taxon>Dothideomycetes</taxon>
        <taxon>Dothideomycetidae</taxon>
        <taxon>Mycosphaerellales</taxon>
        <taxon>Mycosphaerellaceae</taxon>
        <taxon>Ramularia</taxon>
    </lineage>
</organism>
<reference evidence="2 3" key="1">
    <citation type="submission" date="2016-03" db="EMBL/GenBank/DDBJ databases">
        <authorList>
            <person name="Ploux O."/>
        </authorList>
    </citation>
    <scope>NUCLEOTIDE SEQUENCE [LARGE SCALE GENOMIC DNA]</scope>
    <source>
        <strain evidence="2 3">URUG2</strain>
    </source>
</reference>
<name>A0A2D3V4F4_9PEZI</name>
<feature type="region of interest" description="Disordered" evidence="1">
    <location>
        <begin position="111"/>
        <end position="178"/>
    </location>
</feature>